<evidence type="ECO:0000313" key="1">
    <source>
        <dbReference type="EMBL" id="GAF82263.1"/>
    </source>
</evidence>
<accession>X0SMF6</accession>
<organism evidence="1">
    <name type="scientific">marine sediment metagenome</name>
    <dbReference type="NCBI Taxonomy" id="412755"/>
    <lineage>
        <taxon>unclassified sequences</taxon>
        <taxon>metagenomes</taxon>
        <taxon>ecological metagenomes</taxon>
    </lineage>
</organism>
<sequence length="114" mass="12741">MKEFKCDCGFKWLEGKSGSHHCGPFYMEKVDGLRQELGAANSHIVELKEWVETSPQYRDPNILAKTPAQSLASIEAKAVMDAKSKFLGSGLLIDAQRINDFFNDYANKLLGDTK</sequence>
<protein>
    <submittedName>
        <fullName evidence="1">Uncharacterized protein</fullName>
    </submittedName>
</protein>
<comment type="caution">
    <text evidence="1">The sequence shown here is derived from an EMBL/GenBank/DDBJ whole genome shotgun (WGS) entry which is preliminary data.</text>
</comment>
<dbReference type="AlphaFoldDB" id="X0SMF6"/>
<gene>
    <name evidence="1" type="ORF">S01H1_18633</name>
</gene>
<reference evidence="1" key="1">
    <citation type="journal article" date="2014" name="Front. Microbiol.">
        <title>High frequency of phylogenetically diverse reductive dehalogenase-homologous genes in deep subseafloor sedimentary metagenomes.</title>
        <authorList>
            <person name="Kawai M."/>
            <person name="Futagami T."/>
            <person name="Toyoda A."/>
            <person name="Takaki Y."/>
            <person name="Nishi S."/>
            <person name="Hori S."/>
            <person name="Arai W."/>
            <person name="Tsubouchi T."/>
            <person name="Morono Y."/>
            <person name="Uchiyama I."/>
            <person name="Ito T."/>
            <person name="Fujiyama A."/>
            <person name="Inagaki F."/>
            <person name="Takami H."/>
        </authorList>
    </citation>
    <scope>NUCLEOTIDE SEQUENCE</scope>
    <source>
        <strain evidence="1">Expedition CK06-06</strain>
    </source>
</reference>
<dbReference type="EMBL" id="BARS01009979">
    <property type="protein sequence ID" value="GAF82263.1"/>
    <property type="molecule type" value="Genomic_DNA"/>
</dbReference>
<name>X0SMF6_9ZZZZ</name>
<proteinExistence type="predicted"/>